<dbReference type="PANTHER" id="PTHR12743:SF3">
    <property type="entry name" value="HOLOCYTOCHROME-C SYNTHASE"/>
    <property type="match status" value="1"/>
</dbReference>
<organism evidence="12 13">
    <name type="scientific">Tilletia horrida</name>
    <dbReference type="NCBI Taxonomy" id="155126"/>
    <lineage>
        <taxon>Eukaryota</taxon>
        <taxon>Fungi</taxon>
        <taxon>Dikarya</taxon>
        <taxon>Basidiomycota</taxon>
        <taxon>Ustilaginomycotina</taxon>
        <taxon>Exobasidiomycetes</taxon>
        <taxon>Tilletiales</taxon>
        <taxon>Tilletiaceae</taxon>
        <taxon>Tilletia</taxon>
    </lineage>
</organism>
<evidence type="ECO:0000256" key="10">
    <source>
        <dbReference type="RuleBase" id="RU363130"/>
    </source>
</evidence>
<dbReference type="PROSITE" id="PS00822">
    <property type="entry name" value="CYTO_HEME_LYASE_2"/>
    <property type="match status" value="1"/>
</dbReference>
<evidence type="ECO:0000256" key="5">
    <source>
        <dbReference type="ARBA" id="ARBA00022792"/>
    </source>
</evidence>
<keyword evidence="6 10" id="KW-0408">Iron</keyword>
<feature type="compositionally biased region" description="Low complexity" evidence="11">
    <location>
        <begin position="134"/>
        <end position="169"/>
    </location>
</feature>
<dbReference type="InterPro" id="IPR000511">
    <property type="entry name" value="Holocyt_c/c1_synthase"/>
</dbReference>
<comment type="catalytic activity">
    <reaction evidence="10">
        <text>holo-[cytochrome c] = apo-[cytochrome c] + heme b</text>
        <dbReference type="Rhea" id="RHEA:22648"/>
        <dbReference type="Rhea" id="RHEA-COMP:10725"/>
        <dbReference type="Rhea" id="RHEA-COMP:10726"/>
        <dbReference type="ChEBI" id="CHEBI:29950"/>
        <dbReference type="ChEBI" id="CHEBI:60344"/>
        <dbReference type="ChEBI" id="CHEBI:83739"/>
        <dbReference type="EC" id="4.4.1.17"/>
    </reaction>
</comment>
<keyword evidence="9 10" id="KW-0456">Lyase</keyword>
<dbReference type="Proteomes" id="UP001176517">
    <property type="component" value="Unassembled WGS sequence"/>
</dbReference>
<keyword evidence="7 10" id="KW-0496">Mitochondrion</keyword>
<evidence type="ECO:0000256" key="2">
    <source>
        <dbReference type="ARBA" id="ARBA00007255"/>
    </source>
</evidence>
<evidence type="ECO:0000256" key="4">
    <source>
        <dbReference type="ARBA" id="ARBA00022723"/>
    </source>
</evidence>
<dbReference type="GO" id="GO:0005743">
    <property type="term" value="C:mitochondrial inner membrane"/>
    <property type="evidence" value="ECO:0007669"/>
    <property type="project" value="UniProtKB-SubCell"/>
</dbReference>
<dbReference type="PROSITE" id="PS00821">
    <property type="entry name" value="CYTO_HEME_LYASE_1"/>
    <property type="match status" value="1"/>
</dbReference>
<protein>
    <recommendedName>
        <fullName evidence="10">Holocytochrome c-type synthase</fullName>
        <ecNumber evidence="10">4.4.1.17</ecNumber>
    </recommendedName>
</protein>
<evidence type="ECO:0000256" key="7">
    <source>
        <dbReference type="ARBA" id="ARBA00023128"/>
    </source>
</evidence>
<feature type="region of interest" description="Disordered" evidence="11">
    <location>
        <begin position="15"/>
        <end position="103"/>
    </location>
</feature>
<dbReference type="EMBL" id="JAPDMZ010000007">
    <property type="protein sequence ID" value="KAK0557151.1"/>
    <property type="molecule type" value="Genomic_DNA"/>
</dbReference>
<comment type="caution">
    <text evidence="12">The sequence shown here is derived from an EMBL/GenBank/DDBJ whole genome shotgun (WGS) entry which is preliminary data.</text>
</comment>
<dbReference type="AlphaFoldDB" id="A0AAN6GU28"/>
<dbReference type="PANTHER" id="PTHR12743">
    <property type="entry name" value="CYTOCHROME C1 HEME LYASE"/>
    <property type="match status" value="1"/>
</dbReference>
<evidence type="ECO:0000256" key="3">
    <source>
        <dbReference type="ARBA" id="ARBA00022617"/>
    </source>
</evidence>
<comment type="function">
    <text evidence="10">Lyase that catalyzes the covalent linking of the heme group to the cytochrome C apoprotein to produce the mature functional cytochrome.</text>
</comment>
<evidence type="ECO:0000313" key="12">
    <source>
        <dbReference type="EMBL" id="KAK0557151.1"/>
    </source>
</evidence>
<keyword evidence="8 10" id="KW-0472">Membrane</keyword>
<reference evidence="12" key="1">
    <citation type="journal article" date="2023" name="PhytoFront">
        <title>Draft Genome Resources of Seven Strains of Tilletia horrida, Causal Agent of Kernel Smut of Rice.</title>
        <authorList>
            <person name="Khanal S."/>
            <person name="Antony Babu S."/>
            <person name="Zhou X.G."/>
        </authorList>
    </citation>
    <scope>NUCLEOTIDE SEQUENCE</scope>
    <source>
        <strain evidence="12">TX6</strain>
    </source>
</reference>
<feature type="compositionally biased region" description="Low complexity" evidence="11">
    <location>
        <begin position="66"/>
        <end position="103"/>
    </location>
</feature>
<name>A0AAN6GU28_9BASI</name>
<evidence type="ECO:0000313" key="13">
    <source>
        <dbReference type="Proteomes" id="UP001176517"/>
    </source>
</evidence>
<evidence type="ECO:0000256" key="11">
    <source>
        <dbReference type="SAM" id="MobiDB-lite"/>
    </source>
</evidence>
<keyword evidence="5 10" id="KW-0999">Mitochondrion inner membrane</keyword>
<dbReference type="EC" id="4.4.1.17" evidence="10"/>
<dbReference type="GO" id="GO:0046872">
    <property type="term" value="F:metal ion binding"/>
    <property type="evidence" value="ECO:0007669"/>
    <property type="project" value="UniProtKB-KW"/>
</dbReference>
<evidence type="ECO:0000256" key="1">
    <source>
        <dbReference type="ARBA" id="ARBA00004273"/>
    </source>
</evidence>
<keyword evidence="13" id="KW-1185">Reference proteome</keyword>
<sequence>MLLDSWHSVISAAAAHPAAGPSSTRGAAAQLPRDHPPVPAFNSLSPPPGCPMHKGDGASSIPPTRGAMGASGASSSEQSFAKAAAAFSTDSSSSSSGAAPARSWSETLNPLNMMPFLSNSRASEKQKAVLPTERVVSSIPRSASSPGPGASPYDKASAPASASSSAGPAKCPVDHGRVSAGATQQQQKEESEENQYWEYPSPQQFYNALVRKGWETPEEHVEMMVLIHNWLNEAAWQEVLDWERRAGVDPAKVELARFQGKPGTLSPKARVYNLLGQVMPSRFQSEPPFDRHDWIVRRPPPPGSSAAPQEVRYIIDYYSVPESEQANAADEPEFVLDIRPALDSVGSAWVRIQKTWDEYAAAAAAPGSGSTPTSASN</sequence>
<evidence type="ECO:0000256" key="6">
    <source>
        <dbReference type="ARBA" id="ARBA00023004"/>
    </source>
</evidence>
<dbReference type="Pfam" id="PF01265">
    <property type="entry name" value="Cyto_heme_lyase"/>
    <property type="match status" value="3"/>
</dbReference>
<dbReference type="GO" id="GO:0004408">
    <property type="term" value="F:holocytochrome-c synthase activity"/>
    <property type="evidence" value="ECO:0007669"/>
    <property type="project" value="UniProtKB-EC"/>
</dbReference>
<gene>
    <name evidence="12" type="primary">CYC3</name>
    <name evidence="12" type="ORF">OC846_000601</name>
</gene>
<comment type="subcellular location">
    <subcellularLocation>
        <location evidence="1 10">Mitochondrion inner membrane</location>
    </subcellularLocation>
</comment>
<accession>A0AAN6GU28</accession>
<keyword evidence="3 10" id="KW-0349">Heme</keyword>
<feature type="region of interest" description="Disordered" evidence="11">
    <location>
        <begin position="122"/>
        <end position="195"/>
    </location>
</feature>
<evidence type="ECO:0000256" key="8">
    <source>
        <dbReference type="ARBA" id="ARBA00023136"/>
    </source>
</evidence>
<keyword evidence="4 10" id="KW-0479">Metal-binding</keyword>
<evidence type="ECO:0000256" key="9">
    <source>
        <dbReference type="ARBA" id="ARBA00023239"/>
    </source>
</evidence>
<proteinExistence type="inferred from homology"/>
<comment type="similarity">
    <text evidence="2 10">Belongs to the cytochrome c-type heme lyase family.</text>
</comment>